<gene>
    <name evidence="2" type="ORF">CDAR_444761</name>
</gene>
<evidence type="ECO:0000313" key="2">
    <source>
        <dbReference type="EMBL" id="GIY78146.1"/>
    </source>
</evidence>
<keyword evidence="3" id="KW-1185">Reference proteome</keyword>
<evidence type="ECO:0000256" key="1">
    <source>
        <dbReference type="SAM" id="MobiDB-lite"/>
    </source>
</evidence>
<reference evidence="2 3" key="1">
    <citation type="submission" date="2021-06" db="EMBL/GenBank/DDBJ databases">
        <title>Caerostris darwini draft genome.</title>
        <authorList>
            <person name="Kono N."/>
            <person name="Arakawa K."/>
        </authorList>
    </citation>
    <scope>NUCLEOTIDE SEQUENCE [LARGE SCALE GENOMIC DNA]</scope>
</reference>
<organism evidence="2 3">
    <name type="scientific">Caerostris darwini</name>
    <dbReference type="NCBI Taxonomy" id="1538125"/>
    <lineage>
        <taxon>Eukaryota</taxon>
        <taxon>Metazoa</taxon>
        <taxon>Ecdysozoa</taxon>
        <taxon>Arthropoda</taxon>
        <taxon>Chelicerata</taxon>
        <taxon>Arachnida</taxon>
        <taxon>Araneae</taxon>
        <taxon>Araneomorphae</taxon>
        <taxon>Entelegynae</taxon>
        <taxon>Araneoidea</taxon>
        <taxon>Araneidae</taxon>
        <taxon>Caerostris</taxon>
    </lineage>
</organism>
<dbReference type="AlphaFoldDB" id="A0AAV4W6S0"/>
<dbReference type="Proteomes" id="UP001054837">
    <property type="component" value="Unassembled WGS sequence"/>
</dbReference>
<feature type="compositionally biased region" description="Polar residues" evidence="1">
    <location>
        <begin position="224"/>
        <end position="235"/>
    </location>
</feature>
<dbReference type="EMBL" id="BPLQ01014202">
    <property type="protein sequence ID" value="GIY78146.1"/>
    <property type="molecule type" value="Genomic_DNA"/>
</dbReference>
<evidence type="ECO:0000313" key="3">
    <source>
        <dbReference type="Proteomes" id="UP001054837"/>
    </source>
</evidence>
<accession>A0AAV4W6S0</accession>
<proteinExistence type="predicted"/>
<name>A0AAV4W6S0_9ARAC</name>
<sequence>METTEDEWWRRMERAEMMDYSVRESAPGASNPELMETTCAAIQSERLAFPTFTEKQSNLSDEEHCARITTVIKKKDLAQNLYDAYAAALTGYSLDDDDLKELKIRHDDLQLAMRQVSKLELCPLSSCKKHKIMNFNSQIKSNAAHLNNHEHDNDGFTMPSKTLIAKVNCAKNPQHLVETKNSFDKFIVDEQEEQDSNSTPIVKKMPPIMCLFSLAMAMAVTDGMDTSSADGQSPFQGPLTPDNPESLQSSEHICKRMQQMANEKAAAERALSLHLTYLNDPDIQADPVVLQRMENIVRRTSSKVDFIDDQQLKTGKLLR</sequence>
<feature type="region of interest" description="Disordered" evidence="1">
    <location>
        <begin position="224"/>
        <end position="249"/>
    </location>
</feature>
<protein>
    <submittedName>
        <fullName evidence="2">Uncharacterized protein</fullName>
    </submittedName>
</protein>
<comment type="caution">
    <text evidence="2">The sequence shown here is derived from an EMBL/GenBank/DDBJ whole genome shotgun (WGS) entry which is preliminary data.</text>
</comment>